<evidence type="ECO:0000313" key="3">
    <source>
        <dbReference type="Proteomes" id="UP000002524"/>
    </source>
</evidence>
<dbReference type="KEGG" id="dra:DR_1170"/>
<feature type="transmembrane region" description="Helical" evidence="1">
    <location>
        <begin position="50"/>
        <end position="71"/>
    </location>
</feature>
<dbReference type="PIR" id="H75428">
    <property type="entry name" value="H75428"/>
</dbReference>
<evidence type="ECO:0000313" key="2">
    <source>
        <dbReference type="EMBL" id="AAF10746.1"/>
    </source>
</evidence>
<organism evidence="2 3">
    <name type="scientific">Deinococcus radiodurans (strain ATCC 13939 / DSM 20539 / JCM 16871 / CCUG 27074 / LMG 4051 / NBRC 15346 / NCIMB 9279 / VKM B-1422 / R1)</name>
    <dbReference type="NCBI Taxonomy" id="243230"/>
    <lineage>
        <taxon>Bacteria</taxon>
        <taxon>Thermotogati</taxon>
        <taxon>Deinococcota</taxon>
        <taxon>Deinococci</taxon>
        <taxon>Deinococcales</taxon>
        <taxon>Deinococcaceae</taxon>
        <taxon>Deinococcus</taxon>
    </lineage>
</organism>
<keyword evidence="1" id="KW-0472">Membrane</keyword>
<proteinExistence type="predicted"/>
<dbReference type="AlphaFoldDB" id="Q9RV60"/>
<dbReference type="GeneID" id="69517417"/>
<dbReference type="Proteomes" id="UP000002524">
    <property type="component" value="Chromosome 1"/>
</dbReference>
<feature type="transmembrane region" description="Helical" evidence="1">
    <location>
        <begin position="91"/>
        <end position="124"/>
    </location>
</feature>
<dbReference type="EnsemblBacteria" id="AAF10746">
    <property type="protein sequence ID" value="AAF10746"/>
    <property type="gene ID" value="DR_1170"/>
</dbReference>
<evidence type="ECO:0000256" key="1">
    <source>
        <dbReference type="SAM" id="Phobius"/>
    </source>
</evidence>
<dbReference type="STRING" id="243230.DR_1170"/>
<dbReference type="EMBL" id="AE000513">
    <property type="protein sequence ID" value="AAF10746.1"/>
    <property type="molecule type" value="Genomic_DNA"/>
</dbReference>
<keyword evidence="1" id="KW-0812">Transmembrane</keyword>
<sequence>MDRVVSWLAGFSPQSLHWMGLGLLVFDWLLPWPVMLAMSRAETRPQLNRWVWSCITLAFIAGGVGAVGLLMSPVDSAAGYLGWFGSEILSGLLVGVAAGLMLLSFLGVPLMAVIWLAFCLIMAFGLVGGRLTDLAHPIKTTAHVESYLDSDDKPELALKESEVLKVPSDRLWLLLVEKGITDTPPKQTLRRPLAVDVVMAPDSEFIFLADEYDATPRARRWMSVQLIGWALLVLSSLLSGMLVLLAPLFPVALPAPEEIS</sequence>
<dbReference type="HOGENOM" id="CLU_1068415_0_0_0"/>
<feature type="transmembrane region" description="Helical" evidence="1">
    <location>
        <begin position="16"/>
        <end position="38"/>
    </location>
</feature>
<feature type="transmembrane region" description="Helical" evidence="1">
    <location>
        <begin position="226"/>
        <end position="249"/>
    </location>
</feature>
<name>Q9RV60_DEIRA</name>
<gene>
    <name evidence="2" type="ordered locus">DR_1170</name>
</gene>
<reference evidence="2 3" key="1">
    <citation type="journal article" date="1999" name="Science">
        <title>Genome sequence of the radioresistant bacterium Deinococcus radiodurans R1.</title>
        <authorList>
            <person name="White O."/>
            <person name="Eisen J.A."/>
            <person name="Heidelberg J.F."/>
            <person name="Hickey E.K."/>
            <person name="Peterson J.D."/>
            <person name="Dodson R.J."/>
            <person name="Haft D.H."/>
            <person name="Gwinn M.L."/>
            <person name="Nelson W.C."/>
            <person name="Richardson D.L."/>
            <person name="Moffat K.S."/>
            <person name="Qin H."/>
            <person name="Jiang L."/>
            <person name="Pamphile W."/>
            <person name="Crosby M."/>
            <person name="Shen M."/>
            <person name="Vamathevan J.J."/>
            <person name="Lam P."/>
            <person name="McDonald L."/>
            <person name="Utterback T."/>
            <person name="Zalewski C."/>
            <person name="Makarova K.S."/>
            <person name="Aravind L."/>
            <person name="Daly M.J."/>
            <person name="Minton K.W."/>
            <person name="Fleischmann R.D."/>
            <person name="Ketchum K.A."/>
            <person name="Nelson K.E."/>
            <person name="Salzberg S."/>
            <person name="Smith H.O."/>
            <person name="Venter J.C."/>
            <person name="Fraser C.M."/>
        </authorList>
    </citation>
    <scope>NUCLEOTIDE SEQUENCE [LARGE SCALE GENOMIC DNA]</scope>
    <source>
        <strain evidence="3">ATCC 13939 / DSM 20539 / JCM 16871 / LMG 4051 / NBRC 15346 / NCIMB 9279 / R1 / VKM B-1422</strain>
    </source>
</reference>
<dbReference type="PaxDb" id="243230-DR_1170"/>
<keyword evidence="3" id="KW-1185">Reference proteome</keyword>
<protein>
    <submittedName>
        <fullName evidence="2">Uncharacterized protein</fullName>
    </submittedName>
</protein>
<keyword evidence="1" id="KW-1133">Transmembrane helix</keyword>
<accession>Q9RV60</accession>
<dbReference type="PATRIC" id="fig|243230.17.peg.1368"/>
<dbReference type="eggNOG" id="ENOG502ZQ2M">
    <property type="taxonomic scope" value="Bacteria"/>
</dbReference>
<dbReference type="InParanoid" id="Q9RV60"/>
<dbReference type="RefSeq" id="WP_010887813.1">
    <property type="nucleotide sequence ID" value="NC_001263.1"/>
</dbReference>